<protein>
    <recommendedName>
        <fullName evidence="1">Nucleolar 27S pre-rRNA processing Urb2/Npa2 C-terminal domain-containing protein</fullName>
    </recommendedName>
</protein>
<reference evidence="2 3" key="1">
    <citation type="submission" date="2021-06" db="EMBL/GenBank/DDBJ databases">
        <authorList>
            <person name="Palmer J.M."/>
        </authorList>
    </citation>
    <scope>NUCLEOTIDE SEQUENCE [LARGE SCALE GENOMIC DNA]</scope>
    <source>
        <strain evidence="2 3">AS_MEX2019</strain>
        <tissue evidence="2">Muscle</tissue>
    </source>
</reference>
<dbReference type="PANTHER" id="PTHR15682">
    <property type="entry name" value="UNHEALTHY RIBOSOME BIOGENESIS PROTEIN 2 HOMOLOG"/>
    <property type="match status" value="1"/>
</dbReference>
<organism evidence="2 3">
    <name type="scientific">Ameca splendens</name>
    <dbReference type="NCBI Taxonomy" id="208324"/>
    <lineage>
        <taxon>Eukaryota</taxon>
        <taxon>Metazoa</taxon>
        <taxon>Chordata</taxon>
        <taxon>Craniata</taxon>
        <taxon>Vertebrata</taxon>
        <taxon>Euteleostomi</taxon>
        <taxon>Actinopterygii</taxon>
        <taxon>Neopterygii</taxon>
        <taxon>Teleostei</taxon>
        <taxon>Neoteleostei</taxon>
        <taxon>Acanthomorphata</taxon>
        <taxon>Ovalentaria</taxon>
        <taxon>Atherinomorphae</taxon>
        <taxon>Cyprinodontiformes</taxon>
        <taxon>Goodeidae</taxon>
        <taxon>Ameca</taxon>
    </lineage>
</organism>
<evidence type="ECO:0000313" key="3">
    <source>
        <dbReference type="Proteomes" id="UP001469553"/>
    </source>
</evidence>
<accession>A0ABV0YQU6</accession>
<comment type="caution">
    <text evidence="2">The sequence shown here is derived from an EMBL/GenBank/DDBJ whole genome shotgun (WGS) entry which is preliminary data.</text>
</comment>
<dbReference type="Proteomes" id="UP001469553">
    <property type="component" value="Unassembled WGS sequence"/>
</dbReference>
<feature type="domain" description="Nucleolar 27S pre-rRNA processing Urb2/Npa2 C-terminal" evidence="1">
    <location>
        <begin position="79"/>
        <end position="272"/>
    </location>
</feature>
<dbReference type="Pfam" id="PF10441">
    <property type="entry name" value="Urb2"/>
    <property type="match status" value="1"/>
</dbReference>
<dbReference type="InterPro" id="IPR018849">
    <property type="entry name" value="Urb2/Npa2_C"/>
</dbReference>
<dbReference type="InterPro" id="IPR052609">
    <property type="entry name" value="Ribosome_Biogenesis_Reg"/>
</dbReference>
<proteinExistence type="predicted"/>
<sequence length="281" mass="31513">MLLLMIRDGLDVRKLRAGNWKEVLSAVITVKLLSSCQLPESCWKALWLIAPQIISAMGFLVRSSSLDPSLTLPFTVPTVTSLTALLRQGEGLIANPQHVILVLGALQSLPLDHLSPTVYNASFLAIHEALFAIIKCHRQVISKAAPSFLNVFYRLVASIMQEGRQRGDTDSGVDSDVYLQCSRLTERMYSHIAATPESFTALPAFMVAQYVTELQKVTLRPDVKLHLTEGIYCIMDLCMEQDIKFLRAGLHTGVREVFNELHSNYIHYHKTQRQGEDKYTV</sequence>
<dbReference type="EMBL" id="JAHRIP010039234">
    <property type="protein sequence ID" value="MEQ2295937.1"/>
    <property type="molecule type" value="Genomic_DNA"/>
</dbReference>
<dbReference type="PANTHER" id="PTHR15682:SF2">
    <property type="entry name" value="UNHEALTHY RIBOSOME BIOGENESIS PROTEIN 2 HOMOLOG"/>
    <property type="match status" value="1"/>
</dbReference>
<gene>
    <name evidence="2" type="ORF">AMECASPLE_019766</name>
</gene>
<name>A0ABV0YQU6_9TELE</name>
<keyword evidence="3" id="KW-1185">Reference proteome</keyword>
<evidence type="ECO:0000313" key="2">
    <source>
        <dbReference type="EMBL" id="MEQ2295937.1"/>
    </source>
</evidence>
<evidence type="ECO:0000259" key="1">
    <source>
        <dbReference type="Pfam" id="PF10441"/>
    </source>
</evidence>